<name>A0A512E2R4_9PROT</name>
<evidence type="ECO:0000313" key="2">
    <source>
        <dbReference type="Proteomes" id="UP000321523"/>
    </source>
</evidence>
<organism evidence="1 2">
    <name type="scientific">Skermanella aerolata</name>
    <dbReference type="NCBI Taxonomy" id="393310"/>
    <lineage>
        <taxon>Bacteria</taxon>
        <taxon>Pseudomonadati</taxon>
        <taxon>Pseudomonadota</taxon>
        <taxon>Alphaproteobacteria</taxon>
        <taxon>Rhodospirillales</taxon>
        <taxon>Azospirillaceae</taxon>
        <taxon>Skermanella</taxon>
    </lineage>
</organism>
<protein>
    <submittedName>
        <fullName evidence="1">Uncharacterized protein</fullName>
    </submittedName>
</protein>
<proteinExistence type="predicted"/>
<keyword evidence="2" id="KW-1185">Reference proteome</keyword>
<dbReference type="Proteomes" id="UP000321523">
    <property type="component" value="Unassembled WGS sequence"/>
</dbReference>
<dbReference type="AlphaFoldDB" id="A0A512E2R4"/>
<gene>
    <name evidence="1" type="ORF">SAE02_71710</name>
</gene>
<evidence type="ECO:0000313" key="1">
    <source>
        <dbReference type="EMBL" id="GEO43023.1"/>
    </source>
</evidence>
<reference evidence="1 2" key="1">
    <citation type="submission" date="2019-07" db="EMBL/GenBank/DDBJ databases">
        <title>Whole genome shotgun sequence of Skermanella aerolata NBRC 106429.</title>
        <authorList>
            <person name="Hosoyama A."/>
            <person name="Uohara A."/>
            <person name="Ohji S."/>
            <person name="Ichikawa N."/>
        </authorList>
    </citation>
    <scope>NUCLEOTIDE SEQUENCE [LARGE SCALE GENOMIC DNA]</scope>
    <source>
        <strain evidence="1 2">NBRC 106429</strain>
    </source>
</reference>
<sequence length="94" mass="10374">MACPDPMLGRIEAFNRDRGGGVVLRRAGKGYSLYNERSGGPVARLKPTGEDGKVRVLAWHREKWGASGPFGVPTMTLDRALDYIASNPFFWIHA</sequence>
<dbReference type="RefSeq" id="WP_044436540.1">
    <property type="nucleotide sequence ID" value="NZ_BJYZ01000059.1"/>
</dbReference>
<comment type="caution">
    <text evidence="1">The sequence shown here is derived from an EMBL/GenBank/DDBJ whole genome shotgun (WGS) entry which is preliminary data.</text>
</comment>
<dbReference type="EMBL" id="BJYZ01000059">
    <property type="protein sequence ID" value="GEO43023.1"/>
    <property type="molecule type" value="Genomic_DNA"/>
</dbReference>
<accession>A0A512E2R4</accession>